<comment type="cofactor">
    <cofactor evidence="1">
        <name>Zn(2+)</name>
        <dbReference type="ChEBI" id="CHEBI:29105"/>
    </cofactor>
</comment>
<evidence type="ECO:0000256" key="6">
    <source>
        <dbReference type="ARBA" id="ARBA00022833"/>
    </source>
</evidence>
<evidence type="ECO:0000256" key="7">
    <source>
        <dbReference type="RuleBase" id="RU361240"/>
    </source>
</evidence>
<feature type="domain" description="Peptidase M28" evidence="9">
    <location>
        <begin position="250"/>
        <end position="443"/>
    </location>
</feature>
<dbReference type="InterPro" id="IPR007484">
    <property type="entry name" value="Peptidase_M28"/>
</dbReference>
<dbReference type="AlphaFoldDB" id="A0A2L2TKZ9"/>
<evidence type="ECO:0000256" key="4">
    <source>
        <dbReference type="ARBA" id="ARBA00022723"/>
    </source>
</evidence>
<reference evidence="11" key="1">
    <citation type="submission" date="2014-10" db="EMBL/GenBank/DDBJ databases">
        <authorList>
            <person name="King R."/>
        </authorList>
    </citation>
    <scope>NUCLEOTIDE SEQUENCE [LARGE SCALE GENOMIC DNA]</scope>
    <source>
        <strain evidence="11">A3/5</strain>
    </source>
</reference>
<proteinExistence type="inferred from homology"/>
<dbReference type="EC" id="3.4.-.-" evidence="7"/>
<evidence type="ECO:0000256" key="5">
    <source>
        <dbReference type="ARBA" id="ARBA00022801"/>
    </source>
</evidence>
<dbReference type="GO" id="GO:0006508">
    <property type="term" value="P:proteolysis"/>
    <property type="evidence" value="ECO:0007669"/>
    <property type="project" value="UniProtKB-KW"/>
</dbReference>
<dbReference type="InterPro" id="IPR003137">
    <property type="entry name" value="PA_domain"/>
</dbReference>
<keyword evidence="6 7" id="KW-0862">Zinc</keyword>
<comment type="similarity">
    <text evidence="2">Belongs to the peptidase M28 family. M28B subfamily.</text>
</comment>
<keyword evidence="11" id="KW-1185">Reference proteome</keyword>
<name>A0A2L2TKZ9_9HYPO</name>
<evidence type="ECO:0000256" key="1">
    <source>
        <dbReference type="ARBA" id="ARBA00001947"/>
    </source>
</evidence>
<dbReference type="InterPro" id="IPR045175">
    <property type="entry name" value="M28_fam"/>
</dbReference>
<protein>
    <recommendedName>
        <fullName evidence="7">Peptide hydrolase</fullName>
        <ecNumber evidence="7">3.4.-.-</ecNumber>
    </recommendedName>
</protein>
<dbReference type="Gene3D" id="3.40.630.10">
    <property type="entry name" value="Zn peptidases"/>
    <property type="match status" value="1"/>
</dbReference>
<dbReference type="Gene3D" id="3.50.30.30">
    <property type="match status" value="1"/>
</dbReference>
<dbReference type="Proteomes" id="UP000245910">
    <property type="component" value="Chromosome III"/>
</dbReference>
<evidence type="ECO:0000256" key="3">
    <source>
        <dbReference type="ARBA" id="ARBA00022670"/>
    </source>
</evidence>
<dbReference type="EMBL" id="LN649231">
    <property type="protein sequence ID" value="CEI70779.1"/>
    <property type="molecule type" value="Genomic_DNA"/>
</dbReference>
<dbReference type="GO" id="GO:0046872">
    <property type="term" value="F:metal ion binding"/>
    <property type="evidence" value="ECO:0007669"/>
    <property type="project" value="UniProtKB-KW"/>
</dbReference>
<evidence type="ECO:0000256" key="2">
    <source>
        <dbReference type="ARBA" id="ARBA00005634"/>
    </source>
</evidence>
<evidence type="ECO:0000259" key="9">
    <source>
        <dbReference type="Pfam" id="PF04389"/>
    </source>
</evidence>
<dbReference type="STRING" id="56646.A0A2L2TKZ9"/>
<dbReference type="InterPro" id="IPR046450">
    <property type="entry name" value="PA_dom_sf"/>
</dbReference>
<dbReference type="Pfam" id="PF04389">
    <property type="entry name" value="Peptidase_M28"/>
    <property type="match status" value="1"/>
</dbReference>
<dbReference type="Pfam" id="PF02225">
    <property type="entry name" value="PA"/>
    <property type="match status" value="1"/>
</dbReference>
<accession>A0A2L2TKZ9</accession>
<evidence type="ECO:0000313" key="11">
    <source>
        <dbReference type="Proteomes" id="UP000245910"/>
    </source>
</evidence>
<keyword evidence="5 7" id="KW-0378">Hydrolase</keyword>
<evidence type="ECO:0000313" key="10">
    <source>
        <dbReference type="EMBL" id="CEI70779.1"/>
    </source>
</evidence>
<dbReference type="SUPFAM" id="SSF52025">
    <property type="entry name" value="PA domain"/>
    <property type="match status" value="1"/>
</dbReference>
<dbReference type="PANTHER" id="PTHR12147:SF26">
    <property type="entry name" value="PEPTIDASE M28 DOMAIN-CONTAINING PROTEIN"/>
    <property type="match status" value="1"/>
</dbReference>
<feature type="domain" description="PA" evidence="8">
    <location>
        <begin position="130"/>
        <end position="223"/>
    </location>
</feature>
<evidence type="ECO:0000259" key="8">
    <source>
        <dbReference type="Pfam" id="PF02225"/>
    </source>
</evidence>
<dbReference type="SUPFAM" id="SSF53187">
    <property type="entry name" value="Zn-dependent exopeptidases"/>
    <property type="match status" value="1"/>
</dbReference>
<keyword evidence="4 7" id="KW-0479">Metal-binding</keyword>
<keyword evidence="3 7" id="KW-0645">Protease</keyword>
<organism evidence="10 11">
    <name type="scientific">Fusarium venenatum</name>
    <dbReference type="NCBI Taxonomy" id="56646"/>
    <lineage>
        <taxon>Eukaryota</taxon>
        <taxon>Fungi</taxon>
        <taxon>Dikarya</taxon>
        <taxon>Ascomycota</taxon>
        <taxon>Pezizomycotina</taxon>
        <taxon>Sordariomycetes</taxon>
        <taxon>Hypocreomycetidae</taxon>
        <taxon>Hypocreales</taxon>
        <taxon>Nectriaceae</taxon>
        <taxon>Fusarium</taxon>
    </lineage>
</organism>
<sequence length="519" mass="56232">MPPIHKMISYPLLYVNSRAIPQDEIQHYPRDFVVAGSWSRIGQGLMSNLEALNDIAFDNGGNRAFGLAGYDASVDYIYKRASKVKNAKVWKQNFPALFAYVDSIDLKVDDKSIYVYGLTYSPSTSEEGITAEIALGPEGAAGCDASSYDNLDVKGKIVLVQRFRCPTGGTLAGRVIPAAAAGASAVIIYHDLTTNVTAGSLSAPNPEKHVPAGFINLADGQKLKERIEAGEKVEAYFQQSQTIEERITQNVIAETTGGDPRNVIMLGAHLDSVQAGPGINDDGSGSSLILELFLALSKYKTKNKIRFAWWGAEENGLLGSKFYTSNLATKDVNDLLVYLNFDMVAKGFFGVADTDGSSHGSKAPKGSEVTEKIFVDYFTSKGIEVTPAVLTNGSDYASFWQTLNKPFGFLHTGTAVEQDPCYHQACDTIDNPDSKTLTVNAKASWTLKDYSSLVTNNYQAAAHILATLDERGTKLIPKTKITDATLQNLQQRSVGPDLGMIDELEAMGLRHLGCGQHEI</sequence>
<dbReference type="GO" id="GO:0008235">
    <property type="term" value="F:metalloexopeptidase activity"/>
    <property type="evidence" value="ECO:0007669"/>
    <property type="project" value="InterPro"/>
</dbReference>
<dbReference type="PANTHER" id="PTHR12147">
    <property type="entry name" value="METALLOPEPTIDASE M28 FAMILY MEMBER"/>
    <property type="match status" value="1"/>
</dbReference>
<dbReference type="CDD" id="cd04816">
    <property type="entry name" value="PA_SaNapH_like"/>
    <property type="match status" value="1"/>
</dbReference>